<evidence type="ECO:0000313" key="1">
    <source>
        <dbReference type="EMBL" id="KAJ0169767.1"/>
    </source>
</evidence>
<name>A0ACC1CE38_9NEOP</name>
<keyword evidence="2" id="KW-1185">Reference proteome</keyword>
<evidence type="ECO:0000313" key="2">
    <source>
        <dbReference type="Proteomes" id="UP000824533"/>
    </source>
</evidence>
<protein>
    <submittedName>
        <fullName evidence="1">Uncharacterized protein</fullName>
    </submittedName>
</protein>
<reference evidence="1 2" key="1">
    <citation type="journal article" date="2021" name="Front. Genet.">
        <title>Chromosome-Level Genome Assembly Reveals Significant Gene Expansion in the Toll and IMD Signaling Pathways of Dendrolimus kikuchii.</title>
        <authorList>
            <person name="Zhou J."/>
            <person name="Wu P."/>
            <person name="Xiong Z."/>
            <person name="Liu N."/>
            <person name="Zhao N."/>
            <person name="Ji M."/>
            <person name="Qiu Y."/>
            <person name="Yang B."/>
        </authorList>
    </citation>
    <scope>NUCLEOTIDE SEQUENCE [LARGE SCALE GENOMIC DNA]</scope>
    <source>
        <strain evidence="1">Ann1</strain>
    </source>
</reference>
<dbReference type="EMBL" id="CM034415">
    <property type="protein sequence ID" value="KAJ0169767.1"/>
    <property type="molecule type" value="Genomic_DNA"/>
</dbReference>
<organism evidence="1 2">
    <name type="scientific">Dendrolimus kikuchii</name>
    <dbReference type="NCBI Taxonomy" id="765133"/>
    <lineage>
        <taxon>Eukaryota</taxon>
        <taxon>Metazoa</taxon>
        <taxon>Ecdysozoa</taxon>
        <taxon>Arthropoda</taxon>
        <taxon>Hexapoda</taxon>
        <taxon>Insecta</taxon>
        <taxon>Pterygota</taxon>
        <taxon>Neoptera</taxon>
        <taxon>Endopterygota</taxon>
        <taxon>Lepidoptera</taxon>
        <taxon>Glossata</taxon>
        <taxon>Ditrysia</taxon>
        <taxon>Bombycoidea</taxon>
        <taxon>Lasiocampidae</taxon>
        <taxon>Dendrolimus</taxon>
    </lineage>
</organism>
<dbReference type="Proteomes" id="UP000824533">
    <property type="component" value="Linkage Group LG29"/>
</dbReference>
<comment type="caution">
    <text evidence="1">The sequence shown here is derived from an EMBL/GenBank/DDBJ whole genome shotgun (WGS) entry which is preliminary data.</text>
</comment>
<proteinExistence type="predicted"/>
<accession>A0ACC1CE38</accession>
<sequence>MKTAVPLACFLSVIRPPGVQYENALLQIAPVDKTKCPYIKDKNDYSVPALMQRGDTNVIMVEASRLEAGPWYFTAAHNTWYIGQFAAKFIDYLVSRGLNLNTTHLIGHSLGAQAAGVAGGHLKTGRVAKITGLDPALPLFDHVSLEERLDPSDAHFVDVIHTDAGIFGYPAPVGHADFYPNGGKSPQPGCELEVVIPQHLFLNKCDGHNMIRGFRTFHLQATHQTVKHNQEVVFKKDSLQKSYLNRHENYKKDLNKYIDYMSDLTNHIHTKSQDVKSRRKRFVRLPNGSDAPNALLRVFQFFSRNKVPILTFMREINTIVKSANGELSHFTKESYVGQKPPFSTYSYNLQNGAGSGLLGLIKKLLGFGSGDKLTVISN</sequence>
<gene>
    <name evidence="1" type="ORF">K1T71_014373</name>
</gene>